<dbReference type="Pfam" id="PF00498">
    <property type="entry name" value="FHA"/>
    <property type="match status" value="1"/>
</dbReference>
<keyword evidence="11" id="KW-0498">Mitosis</keyword>
<dbReference type="Gene3D" id="2.60.200.20">
    <property type="match status" value="1"/>
</dbReference>
<evidence type="ECO:0000256" key="19">
    <source>
        <dbReference type="SAM" id="MobiDB-lite"/>
    </source>
</evidence>
<dbReference type="GO" id="GO:0008270">
    <property type="term" value="F:zinc ion binding"/>
    <property type="evidence" value="ECO:0007669"/>
    <property type="project" value="UniProtKB-KW"/>
</dbReference>
<dbReference type="GO" id="GO:0016874">
    <property type="term" value="F:ligase activity"/>
    <property type="evidence" value="ECO:0007669"/>
    <property type="project" value="UniProtKB-KW"/>
</dbReference>
<gene>
    <name evidence="22" type="ORF">BpHYR1_027641</name>
</gene>
<evidence type="ECO:0000256" key="3">
    <source>
        <dbReference type="ARBA" id="ARBA00004906"/>
    </source>
</evidence>
<keyword evidence="22" id="KW-0436">Ligase</keyword>
<accession>A0A3M7S3T4</accession>
<dbReference type="GO" id="GO:0016567">
    <property type="term" value="P:protein ubiquitination"/>
    <property type="evidence" value="ECO:0007669"/>
    <property type="project" value="UniProtKB-UniPathway"/>
</dbReference>
<feature type="non-terminal residue" evidence="22">
    <location>
        <position position="558"/>
    </location>
</feature>
<evidence type="ECO:0000256" key="17">
    <source>
        <dbReference type="ARBA" id="ARBA00031332"/>
    </source>
</evidence>
<dbReference type="InterPro" id="IPR001841">
    <property type="entry name" value="Znf_RING"/>
</dbReference>
<dbReference type="GO" id="GO:0016605">
    <property type="term" value="C:PML body"/>
    <property type="evidence" value="ECO:0007669"/>
    <property type="project" value="UniProtKB-SubCell"/>
</dbReference>
<dbReference type="PROSITE" id="PS00518">
    <property type="entry name" value="ZF_RING_1"/>
    <property type="match status" value="1"/>
</dbReference>
<feature type="region of interest" description="Disordered" evidence="19">
    <location>
        <begin position="276"/>
        <end position="326"/>
    </location>
</feature>
<dbReference type="InterPro" id="IPR017907">
    <property type="entry name" value="Znf_RING_CS"/>
</dbReference>
<dbReference type="Pfam" id="PF13923">
    <property type="entry name" value="zf-C3HC4_2"/>
    <property type="match status" value="1"/>
</dbReference>
<dbReference type="STRING" id="10195.A0A3M7S3T4"/>
<evidence type="ECO:0000256" key="2">
    <source>
        <dbReference type="ARBA" id="ARBA00004322"/>
    </source>
</evidence>
<dbReference type="GO" id="GO:0061630">
    <property type="term" value="F:ubiquitin protein ligase activity"/>
    <property type="evidence" value="ECO:0007669"/>
    <property type="project" value="UniProtKB-EC"/>
</dbReference>
<evidence type="ECO:0000256" key="9">
    <source>
        <dbReference type="ARBA" id="ARBA00022723"/>
    </source>
</evidence>
<evidence type="ECO:0000313" key="23">
    <source>
        <dbReference type="Proteomes" id="UP000276133"/>
    </source>
</evidence>
<comment type="caution">
    <text evidence="22">The sequence shown here is derived from an EMBL/GenBank/DDBJ whole genome shotgun (WGS) entry which is preliminary data.</text>
</comment>
<keyword evidence="12" id="KW-0833">Ubl conjugation pathway</keyword>
<organism evidence="22 23">
    <name type="scientific">Brachionus plicatilis</name>
    <name type="common">Marine rotifer</name>
    <name type="synonym">Brachionus muelleri</name>
    <dbReference type="NCBI Taxonomy" id="10195"/>
    <lineage>
        <taxon>Eukaryota</taxon>
        <taxon>Metazoa</taxon>
        <taxon>Spiralia</taxon>
        <taxon>Gnathifera</taxon>
        <taxon>Rotifera</taxon>
        <taxon>Eurotatoria</taxon>
        <taxon>Monogononta</taxon>
        <taxon>Pseudotrocha</taxon>
        <taxon>Ploima</taxon>
        <taxon>Brachionidae</taxon>
        <taxon>Brachionus</taxon>
    </lineage>
</organism>
<name>A0A3M7S3T4_BRAPC</name>
<evidence type="ECO:0000256" key="5">
    <source>
        <dbReference type="ARBA" id="ARBA00012483"/>
    </source>
</evidence>
<dbReference type="PANTHER" id="PTHR16079">
    <property type="entry name" value="UBIQUITIN LIGASE PROTEIN CHFR"/>
    <property type="match status" value="1"/>
</dbReference>
<evidence type="ECO:0000256" key="1">
    <source>
        <dbReference type="ARBA" id="ARBA00000900"/>
    </source>
</evidence>
<feature type="compositionally biased region" description="Low complexity" evidence="19">
    <location>
        <begin position="289"/>
        <end position="299"/>
    </location>
</feature>
<dbReference type="UniPathway" id="UPA00143"/>
<proteinExistence type="inferred from homology"/>
<evidence type="ECO:0000256" key="12">
    <source>
        <dbReference type="ARBA" id="ARBA00022786"/>
    </source>
</evidence>
<comment type="pathway">
    <text evidence="3">Protein modification; protein ubiquitination.</text>
</comment>
<dbReference type="EC" id="2.3.2.27" evidence="5"/>
<dbReference type="InterPro" id="IPR008984">
    <property type="entry name" value="SMAD_FHA_dom_sf"/>
</dbReference>
<feature type="compositionally biased region" description="Basic and acidic residues" evidence="19">
    <location>
        <begin position="301"/>
        <end position="324"/>
    </location>
</feature>
<evidence type="ECO:0000256" key="11">
    <source>
        <dbReference type="ARBA" id="ARBA00022776"/>
    </source>
</evidence>
<evidence type="ECO:0000256" key="18">
    <source>
        <dbReference type="PROSITE-ProRule" id="PRU00175"/>
    </source>
</evidence>
<dbReference type="PANTHER" id="PTHR16079:SF4">
    <property type="entry name" value="E3 UBIQUITIN-PROTEIN LIGASE CHFR"/>
    <property type="match status" value="1"/>
</dbReference>
<dbReference type="PROSITE" id="PS50089">
    <property type="entry name" value="ZF_RING_2"/>
    <property type="match status" value="1"/>
</dbReference>
<keyword evidence="7" id="KW-0132">Cell division</keyword>
<feature type="domain" description="FHA" evidence="20">
    <location>
        <begin position="27"/>
        <end position="78"/>
    </location>
</feature>
<dbReference type="OrthoDB" id="1305878at2759"/>
<dbReference type="SMART" id="SM00184">
    <property type="entry name" value="RING"/>
    <property type="match status" value="1"/>
</dbReference>
<keyword evidence="8" id="KW-0808">Transferase</keyword>
<dbReference type="SUPFAM" id="SSF49879">
    <property type="entry name" value="SMAD/FHA domain"/>
    <property type="match status" value="1"/>
</dbReference>
<evidence type="ECO:0000313" key="22">
    <source>
        <dbReference type="EMBL" id="RNA30277.1"/>
    </source>
</evidence>
<dbReference type="InterPro" id="IPR000253">
    <property type="entry name" value="FHA_dom"/>
</dbReference>
<evidence type="ECO:0000256" key="16">
    <source>
        <dbReference type="ARBA" id="ARBA00029800"/>
    </source>
</evidence>
<keyword evidence="14" id="KW-0539">Nucleus</keyword>
<dbReference type="CDD" id="cd16503">
    <property type="entry name" value="RING-HC_CHFR"/>
    <property type="match status" value="1"/>
</dbReference>
<dbReference type="GO" id="GO:0006511">
    <property type="term" value="P:ubiquitin-dependent protein catabolic process"/>
    <property type="evidence" value="ECO:0007669"/>
    <property type="project" value="TreeGrafter"/>
</dbReference>
<evidence type="ECO:0000256" key="14">
    <source>
        <dbReference type="ARBA" id="ARBA00023242"/>
    </source>
</evidence>
<keyword evidence="23" id="KW-1185">Reference proteome</keyword>
<dbReference type="AlphaFoldDB" id="A0A3M7S3T4"/>
<evidence type="ECO:0000256" key="13">
    <source>
        <dbReference type="ARBA" id="ARBA00022833"/>
    </source>
</evidence>
<evidence type="ECO:0000256" key="15">
    <source>
        <dbReference type="ARBA" id="ARBA00023306"/>
    </source>
</evidence>
<comment type="subcellular location">
    <subcellularLocation>
        <location evidence="2">Nucleus</location>
        <location evidence="2">PML body</location>
    </subcellularLocation>
</comment>
<keyword evidence="15" id="KW-0131">Cell cycle</keyword>
<reference evidence="22 23" key="1">
    <citation type="journal article" date="2018" name="Sci. Rep.">
        <title>Genomic signatures of local adaptation to the degree of environmental predictability in rotifers.</title>
        <authorList>
            <person name="Franch-Gras L."/>
            <person name="Hahn C."/>
            <person name="Garcia-Roger E.M."/>
            <person name="Carmona M.J."/>
            <person name="Serra M."/>
            <person name="Gomez A."/>
        </authorList>
    </citation>
    <scope>NUCLEOTIDE SEQUENCE [LARGE SCALE GENOMIC DNA]</scope>
    <source>
        <strain evidence="22">HYR1</strain>
    </source>
</reference>
<evidence type="ECO:0000259" key="21">
    <source>
        <dbReference type="PROSITE" id="PS50089"/>
    </source>
</evidence>
<keyword evidence="10 18" id="KW-0863">Zinc-finger</keyword>
<feature type="domain" description="RING-type" evidence="21">
    <location>
        <begin position="177"/>
        <end position="216"/>
    </location>
</feature>
<dbReference type="Pfam" id="PF17979">
    <property type="entry name" value="zf-CRD"/>
    <property type="match status" value="1"/>
</dbReference>
<evidence type="ECO:0000256" key="6">
    <source>
        <dbReference type="ARBA" id="ARBA00017908"/>
    </source>
</evidence>
<dbReference type="PROSITE" id="PS50006">
    <property type="entry name" value="FHA_DOMAIN"/>
    <property type="match status" value="1"/>
</dbReference>
<dbReference type="SMART" id="SM00240">
    <property type="entry name" value="FHA"/>
    <property type="match status" value="1"/>
</dbReference>
<evidence type="ECO:0000256" key="10">
    <source>
        <dbReference type="ARBA" id="ARBA00022771"/>
    </source>
</evidence>
<dbReference type="InterPro" id="IPR052256">
    <property type="entry name" value="E3_ubiquitin-ligase_CHFR"/>
</dbReference>
<dbReference type="SUPFAM" id="SSF57850">
    <property type="entry name" value="RING/U-box"/>
    <property type="match status" value="1"/>
</dbReference>
<feature type="compositionally biased region" description="Basic and acidic residues" evidence="19">
    <location>
        <begin position="276"/>
        <end position="288"/>
    </location>
</feature>
<dbReference type="Proteomes" id="UP000276133">
    <property type="component" value="Unassembled WGS sequence"/>
</dbReference>
<comment type="catalytic activity">
    <reaction evidence="1">
        <text>S-ubiquitinyl-[E2 ubiquitin-conjugating enzyme]-L-cysteine + [acceptor protein]-L-lysine = [E2 ubiquitin-conjugating enzyme]-L-cysteine + N(6)-ubiquitinyl-[acceptor protein]-L-lysine.</text>
        <dbReference type="EC" id="2.3.2.27"/>
    </reaction>
</comment>
<evidence type="ECO:0000259" key="20">
    <source>
        <dbReference type="PROSITE" id="PS50006"/>
    </source>
</evidence>
<dbReference type="Gene3D" id="3.30.40.140">
    <property type="match status" value="1"/>
</dbReference>
<protein>
    <recommendedName>
        <fullName evidence="6">E3 ubiquitin-protein ligase CHFR</fullName>
        <ecNumber evidence="5">2.3.2.27</ecNumber>
    </recommendedName>
    <alternativeName>
        <fullName evidence="17">Checkpoint with forkhead and RING finger domains protein</fullName>
    </alternativeName>
    <alternativeName>
        <fullName evidence="16">RING-type E3 ubiquitin transferase CHFR</fullName>
    </alternativeName>
</protein>
<sequence length="558" mass="65791">MEKYWGIIKRVDGNAASTPIKLFKDTYHFGRTKDCEFCYENKFLSKKHCIIQRNEHDKTQFFLCDQSSNGTLVNLNQKIKQEKIKLNDKDVIYLVHRANQPEKNIILKFEIISESKPGEKIDSIECERTNINEKRSIDSDDNLKDKIQKIEVENESVEKKEFQTNQDEDDFMENISCSICNDIIYDCVSLQPCMHSYCGACYSDWMVKSQECPICRKKVERIAKNYLINNIIESFLKKHPHKKRSSSEINLLNEKNKILQDMPYPERNDKVEKYQDDYESGDDLKKNQNEQNNDQNNSDTESDRGSIFRSDNESDGEHSDHDDNIFANNYRNNLPVANIWPNPNQYFHPPVYNQPFRFTCRQCPQNKFFNYAPLAPDYTCNQFQNHLLCQCCLEAMPDRNQEMNRNPLLPKQNCTMCFTPYCNLYWGCNKGGCKKCLVHFKDFVPDNDCLNLLINENQYESQLFSDWVVRKNKKIEDIFQDCLAKLKLGKYRLQAVNINDALDKIVCRKCAAKLFSELAYQFRSEISNEQIFNNDDQRRPDCYWGKECRTQKHNLNHS</sequence>
<dbReference type="InterPro" id="IPR013083">
    <property type="entry name" value="Znf_RING/FYVE/PHD"/>
</dbReference>
<dbReference type="Gene3D" id="3.30.40.10">
    <property type="entry name" value="Zinc/RING finger domain, C3HC4 (zinc finger)"/>
    <property type="match status" value="1"/>
</dbReference>
<evidence type="ECO:0000256" key="8">
    <source>
        <dbReference type="ARBA" id="ARBA00022679"/>
    </source>
</evidence>
<dbReference type="InterPro" id="IPR040909">
    <property type="entry name" value="CHFR_Znf-CRD"/>
</dbReference>
<evidence type="ECO:0000256" key="4">
    <source>
        <dbReference type="ARBA" id="ARBA00005797"/>
    </source>
</evidence>
<keyword evidence="13" id="KW-0862">Zinc</keyword>
<comment type="similarity">
    <text evidence="4">Belongs to the CHFR family.</text>
</comment>
<evidence type="ECO:0000256" key="7">
    <source>
        <dbReference type="ARBA" id="ARBA00022618"/>
    </source>
</evidence>
<dbReference type="FunFam" id="3.30.40.10:FF:000203">
    <property type="entry name" value="E3 ubiquitin-protein ligase CHFR isoform X1"/>
    <property type="match status" value="1"/>
</dbReference>
<keyword evidence="9" id="KW-0479">Metal-binding</keyword>
<dbReference type="EMBL" id="REGN01002105">
    <property type="protein sequence ID" value="RNA30277.1"/>
    <property type="molecule type" value="Genomic_DNA"/>
</dbReference>
<dbReference type="GO" id="GO:0051301">
    <property type="term" value="P:cell division"/>
    <property type="evidence" value="ECO:0007669"/>
    <property type="project" value="UniProtKB-KW"/>
</dbReference>